<dbReference type="EMBL" id="MTKP01000171">
    <property type="protein sequence ID" value="RWX48248.1"/>
    <property type="molecule type" value="Genomic_DNA"/>
</dbReference>
<feature type="transmembrane region" description="Helical" evidence="1">
    <location>
        <begin position="67"/>
        <end position="86"/>
    </location>
</feature>
<protein>
    <submittedName>
        <fullName evidence="2">Uncharacterized protein</fullName>
    </submittedName>
</protein>
<organism evidence="2 3">
    <name type="scientific">Candidatus Electrothrix communis</name>
    <dbReference type="NCBI Taxonomy" id="1859133"/>
    <lineage>
        <taxon>Bacteria</taxon>
        <taxon>Pseudomonadati</taxon>
        <taxon>Thermodesulfobacteriota</taxon>
        <taxon>Desulfobulbia</taxon>
        <taxon>Desulfobulbales</taxon>
        <taxon>Desulfobulbaceae</taxon>
        <taxon>Candidatus Electrothrix</taxon>
    </lineage>
</organism>
<reference evidence="2 3" key="1">
    <citation type="submission" date="2017-01" db="EMBL/GenBank/DDBJ databases">
        <title>The cable genome- insights into the physiology and evolution of filamentous bacteria capable of sulfide oxidation via long distance electron transfer.</title>
        <authorList>
            <person name="Schreiber L."/>
            <person name="Bjerg J.T."/>
            <person name="Boggild A."/>
            <person name="Van De Vossenberg J."/>
            <person name="Meysman F."/>
            <person name="Nielsen L.P."/>
            <person name="Schramm A."/>
            <person name="Kjeldsen K.U."/>
        </authorList>
    </citation>
    <scope>NUCLEOTIDE SEQUENCE [LARGE SCALE GENOMIC DNA]</scope>
    <source>
        <strain evidence="2">A1</strain>
    </source>
</reference>
<gene>
    <name evidence="2" type="ORF">VT98_11714</name>
</gene>
<keyword evidence="1" id="KW-1133">Transmembrane helix</keyword>
<keyword evidence="1" id="KW-0472">Membrane</keyword>
<comment type="caution">
    <text evidence="2">The sequence shown here is derived from an EMBL/GenBank/DDBJ whole genome shotgun (WGS) entry which is preliminary data.</text>
</comment>
<proteinExistence type="predicted"/>
<accession>A0A3S3R222</accession>
<name>A0A3S3R222_9BACT</name>
<sequence>MHRPRQTNQQDLSRRTYTLAIAWLFLVLASTTGFNAAMIAGFIAVPLALLAFVSAARKWDGYTRKSIYQRICLMLIGAVLPVSAPVSCSVQSRLLELRLQPVIAALKTYRDSNGSYPGSLDKLVPDHLQSVPSCPNRRIILFTRKEADTAQFSLTCLTFGFNKHDYDSATGSWKDWD</sequence>
<dbReference type="Proteomes" id="UP000288086">
    <property type="component" value="Unassembled WGS sequence"/>
</dbReference>
<dbReference type="AlphaFoldDB" id="A0A3S3R222"/>
<keyword evidence="1" id="KW-0812">Transmembrane</keyword>
<keyword evidence="3" id="KW-1185">Reference proteome</keyword>
<evidence type="ECO:0000256" key="1">
    <source>
        <dbReference type="SAM" id="Phobius"/>
    </source>
</evidence>
<feature type="transmembrane region" description="Helical" evidence="1">
    <location>
        <begin position="36"/>
        <end position="55"/>
    </location>
</feature>
<evidence type="ECO:0000313" key="3">
    <source>
        <dbReference type="Proteomes" id="UP000288086"/>
    </source>
</evidence>
<evidence type="ECO:0000313" key="2">
    <source>
        <dbReference type="EMBL" id="RWX48248.1"/>
    </source>
</evidence>